<dbReference type="Gene3D" id="3.50.50.60">
    <property type="entry name" value="FAD/NAD(P)-binding domain"/>
    <property type="match status" value="2"/>
</dbReference>
<dbReference type="InterPro" id="IPR050446">
    <property type="entry name" value="FAD-oxidoreductase/Apoptosis"/>
</dbReference>
<dbReference type="RefSeq" id="WP_184508570.1">
    <property type="nucleotide sequence ID" value="NZ_JACHBT010000030.1"/>
</dbReference>
<dbReference type="GO" id="GO:0005737">
    <property type="term" value="C:cytoplasm"/>
    <property type="evidence" value="ECO:0007669"/>
    <property type="project" value="TreeGrafter"/>
</dbReference>
<keyword evidence="6" id="KW-0560">Oxidoreductase</keyword>
<dbReference type="SUPFAM" id="SSF55424">
    <property type="entry name" value="FAD/NAD-linked reductases, dimerisation (C-terminal) domain"/>
    <property type="match status" value="1"/>
</dbReference>
<evidence type="ECO:0000259" key="9">
    <source>
        <dbReference type="PROSITE" id="PS51296"/>
    </source>
</evidence>
<evidence type="ECO:0000256" key="6">
    <source>
        <dbReference type="ARBA" id="ARBA00023002"/>
    </source>
</evidence>
<dbReference type="Proteomes" id="UP000522313">
    <property type="component" value="Unassembled WGS sequence"/>
</dbReference>
<reference evidence="10 11" key="2">
    <citation type="submission" date="2020-08" db="EMBL/GenBank/DDBJ databases">
        <authorList>
            <person name="Partida-Martinez L."/>
            <person name="Huntemann M."/>
            <person name="Clum A."/>
            <person name="Wang J."/>
            <person name="Palaniappan K."/>
            <person name="Ritter S."/>
            <person name="Chen I.-M."/>
            <person name="Stamatis D."/>
            <person name="Reddy T."/>
            <person name="O'Malley R."/>
            <person name="Daum C."/>
            <person name="Shapiro N."/>
            <person name="Ivanova N."/>
            <person name="Kyrpides N."/>
            <person name="Woyke T."/>
        </authorList>
    </citation>
    <scope>NUCLEOTIDE SEQUENCE [LARGE SCALE GENOMIC DNA]</scope>
    <source>
        <strain evidence="10 11">AS3.13</strain>
    </source>
</reference>
<evidence type="ECO:0000256" key="3">
    <source>
        <dbReference type="ARBA" id="ARBA00022714"/>
    </source>
</evidence>
<dbReference type="PRINTS" id="PR00469">
    <property type="entry name" value="PNDRDTASEII"/>
</dbReference>
<evidence type="ECO:0000256" key="4">
    <source>
        <dbReference type="ARBA" id="ARBA00022723"/>
    </source>
</evidence>
<dbReference type="Pfam" id="PF00355">
    <property type="entry name" value="Rieske"/>
    <property type="match status" value="1"/>
</dbReference>
<keyword evidence="5" id="KW-0274">FAD</keyword>
<organism evidence="10 11">
    <name type="scientific">Sphingomonas endophytica</name>
    <dbReference type="NCBI Taxonomy" id="869719"/>
    <lineage>
        <taxon>Bacteria</taxon>
        <taxon>Pseudomonadati</taxon>
        <taxon>Pseudomonadota</taxon>
        <taxon>Alphaproteobacteria</taxon>
        <taxon>Sphingomonadales</taxon>
        <taxon>Sphingomonadaceae</taxon>
        <taxon>Sphingomonas</taxon>
    </lineage>
</organism>
<comment type="cofactor">
    <cofactor evidence="1">
        <name>FAD</name>
        <dbReference type="ChEBI" id="CHEBI:57692"/>
    </cofactor>
</comment>
<dbReference type="InterPro" id="IPR016156">
    <property type="entry name" value="FAD/NAD-linked_Rdtase_dimer_sf"/>
</dbReference>
<dbReference type="EMBL" id="JACHBT010000030">
    <property type="protein sequence ID" value="MBB6506648.1"/>
    <property type="molecule type" value="Genomic_DNA"/>
</dbReference>
<dbReference type="PANTHER" id="PTHR43557">
    <property type="entry name" value="APOPTOSIS-INDUCING FACTOR 1"/>
    <property type="match status" value="1"/>
</dbReference>
<dbReference type="Gene3D" id="3.30.390.30">
    <property type="match status" value="1"/>
</dbReference>
<keyword evidence="7" id="KW-0408">Iron</keyword>
<sequence>MAKRDLTSGIASADLADGRIVAGELDGVDVVVVRHKGRLCALSGKCTHLQAPLADGIVVDGTIRCPWHHARFDIETGEAVGAPAFAPLDRFAVTEAEGWVRVAPTPLAADAARPAAPSGLGRVVIVGAGGAGHACAELLARHGAGDSVTLIGDEAESPYDRTFCSKQYLAGKADRDAVALPALAGVTVRLGTRVAAIDRAARTVTFGDGSTLDYDTLVLATGAEPVAPDFYGAGRDDVHLLRTLADADRLIAAAAQATRVVVIGSSYVGLEVAAALIGRGLEVAVVSDTALPLEKTAGPEVGAMIRDLHESKGVTFHADRRVVRWDGTVAMLDDGTQVAADLVVAGTGVEPRVDLARAAGLALADPADGGGVRVDEHLRTSDPAIRAIGDIANAPDRRLGHPIRVEHWVVAQRMGQWLARQLLGQADGGYDDVPFFWSGHYDLSLRYVGHVGSPADRTIDGDVPAQAFAVRFREDGRAQALLTAGRDRLSLEEEHDRERG</sequence>
<dbReference type="Gene3D" id="2.102.10.10">
    <property type="entry name" value="Rieske [2Fe-2S] iron-sulphur domain"/>
    <property type="match status" value="1"/>
</dbReference>
<dbReference type="GO" id="GO:0051537">
    <property type="term" value="F:2 iron, 2 sulfur cluster binding"/>
    <property type="evidence" value="ECO:0007669"/>
    <property type="project" value="UniProtKB-KW"/>
</dbReference>
<evidence type="ECO:0000313" key="11">
    <source>
        <dbReference type="Proteomes" id="UP000522313"/>
    </source>
</evidence>
<dbReference type="PRINTS" id="PR00368">
    <property type="entry name" value="FADPNR"/>
</dbReference>
<keyword evidence="3" id="KW-0001">2Fe-2S</keyword>
<evidence type="ECO:0000256" key="2">
    <source>
        <dbReference type="ARBA" id="ARBA00022630"/>
    </source>
</evidence>
<dbReference type="SUPFAM" id="SSF50022">
    <property type="entry name" value="ISP domain"/>
    <property type="match status" value="1"/>
</dbReference>
<name>A0A7X0JFJ1_9SPHN</name>
<dbReference type="PANTHER" id="PTHR43557:SF2">
    <property type="entry name" value="RIESKE DOMAIN-CONTAINING PROTEIN-RELATED"/>
    <property type="match status" value="1"/>
</dbReference>
<comment type="caution">
    <text evidence="10">The sequence shown here is derived from an EMBL/GenBank/DDBJ whole genome shotgun (WGS) entry which is preliminary data.</text>
</comment>
<feature type="domain" description="Rieske" evidence="9">
    <location>
        <begin position="7"/>
        <end position="102"/>
    </location>
</feature>
<gene>
    <name evidence="10" type="ORF">F4693_003655</name>
</gene>
<evidence type="ECO:0000256" key="8">
    <source>
        <dbReference type="ARBA" id="ARBA00023014"/>
    </source>
</evidence>
<keyword evidence="4" id="KW-0479">Metal-binding</keyword>
<evidence type="ECO:0000313" key="10">
    <source>
        <dbReference type="EMBL" id="MBB6506648.1"/>
    </source>
</evidence>
<dbReference type="GO" id="GO:0016651">
    <property type="term" value="F:oxidoreductase activity, acting on NAD(P)H"/>
    <property type="evidence" value="ECO:0007669"/>
    <property type="project" value="TreeGrafter"/>
</dbReference>
<keyword evidence="2" id="KW-0285">Flavoprotein</keyword>
<evidence type="ECO:0000256" key="7">
    <source>
        <dbReference type="ARBA" id="ARBA00023004"/>
    </source>
</evidence>
<dbReference type="InterPro" id="IPR036922">
    <property type="entry name" value="Rieske_2Fe-2S_sf"/>
</dbReference>
<dbReference type="InterPro" id="IPR017941">
    <property type="entry name" value="Rieske_2Fe-2S"/>
</dbReference>
<evidence type="ECO:0000256" key="1">
    <source>
        <dbReference type="ARBA" id="ARBA00001974"/>
    </source>
</evidence>
<reference evidence="10 11" key="1">
    <citation type="submission" date="2020-08" db="EMBL/GenBank/DDBJ databases">
        <title>The Agave Microbiome: Exploring the role of microbial communities in plant adaptations to desert environments.</title>
        <authorList>
            <person name="Partida-Martinez L.P."/>
        </authorList>
    </citation>
    <scope>NUCLEOTIDE SEQUENCE [LARGE SCALE GENOMIC DNA]</scope>
    <source>
        <strain evidence="10 11">AS3.13</strain>
    </source>
</reference>
<dbReference type="PROSITE" id="PS51296">
    <property type="entry name" value="RIESKE"/>
    <property type="match status" value="1"/>
</dbReference>
<dbReference type="GO" id="GO:0046872">
    <property type="term" value="F:metal ion binding"/>
    <property type="evidence" value="ECO:0007669"/>
    <property type="project" value="UniProtKB-KW"/>
</dbReference>
<dbReference type="Pfam" id="PF07992">
    <property type="entry name" value="Pyr_redox_2"/>
    <property type="match status" value="1"/>
</dbReference>
<dbReference type="InterPro" id="IPR023753">
    <property type="entry name" value="FAD/NAD-binding_dom"/>
</dbReference>
<evidence type="ECO:0000256" key="5">
    <source>
        <dbReference type="ARBA" id="ARBA00022827"/>
    </source>
</evidence>
<dbReference type="SUPFAM" id="SSF51905">
    <property type="entry name" value="FAD/NAD(P)-binding domain"/>
    <property type="match status" value="2"/>
</dbReference>
<protein>
    <submittedName>
        <fullName evidence="10">NADPH-dependent 2,4-dienoyl-CoA reductase/sulfur reductase-like enzyme/nitrite reductase/ring-hydroxylating ferredoxin subunit</fullName>
    </submittedName>
</protein>
<proteinExistence type="predicted"/>
<keyword evidence="8" id="KW-0411">Iron-sulfur</keyword>
<accession>A0A7X0JFJ1</accession>
<dbReference type="InterPro" id="IPR036188">
    <property type="entry name" value="FAD/NAD-bd_sf"/>
</dbReference>
<dbReference type="AlphaFoldDB" id="A0A7X0JFJ1"/>